<reference evidence="2" key="2">
    <citation type="submission" date="2021-08" db="EMBL/GenBank/DDBJ databases">
        <authorList>
            <person name="Tani A."/>
            <person name="Ola A."/>
            <person name="Ogura Y."/>
            <person name="Katsura K."/>
            <person name="Hayashi T."/>
        </authorList>
    </citation>
    <scope>NUCLEOTIDE SEQUENCE</scope>
    <source>
        <strain evidence="2">DSM 16372</strain>
    </source>
</reference>
<dbReference type="EMBL" id="BPQO01000020">
    <property type="protein sequence ID" value="GJD90664.1"/>
    <property type="molecule type" value="Genomic_DNA"/>
</dbReference>
<comment type="caution">
    <text evidence="2">The sequence shown here is derived from an EMBL/GenBank/DDBJ whole genome shotgun (WGS) entry which is preliminary data.</text>
</comment>
<evidence type="ECO:0000256" key="1">
    <source>
        <dbReference type="SAM" id="MobiDB-lite"/>
    </source>
</evidence>
<proteinExistence type="predicted"/>
<name>A0AAV4ZQ59_9HYPH</name>
<dbReference type="AlphaFoldDB" id="A0AAV4ZQ59"/>
<evidence type="ECO:0000313" key="3">
    <source>
        <dbReference type="Proteomes" id="UP001055247"/>
    </source>
</evidence>
<organism evidence="2 3">
    <name type="scientific">Methylobacterium hispanicum</name>
    <dbReference type="NCBI Taxonomy" id="270350"/>
    <lineage>
        <taxon>Bacteria</taxon>
        <taxon>Pseudomonadati</taxon>
        <taxon>Pseudomonadota</taxon>
        <taxon>Alphaproteobacteria</taxon>
        <taxon>Hyphomicrobiales</taxon>
        <taxon>Methylobacteriaceae</taxon>
        <taxon>Methylobacterium</taxon>
    </lineage>
</organism>
<accession>A0AAV4ZQ59</accession>
<dbReference type="RefSeq" id="WP_238230812.1">
    <property type="nucleotide sequence ID" value="NZ_BPQO01000020.1"/>
</dbReference>
<feature type="compositionally biased region" description="Basic and acidic residues" evidence="1">
    <location>
        <begin position="152"/>
        <end position="162"/>
    </location>
</feature>
<reference evidence="2" key="1">
    <citation type="journal article" date="2016" name="Front. Microbiol.">
        <title>Genome Sequence of the Piezophilic, Mesophilic Sulfate-Reducing Bacterium Desulfovibrio indicus J2T.</title>
        <authorList>
            <person name="Cao J."/>
            <person name="Maignien L."/>
            <person name="Shao Z."/>
            <person name="Alain K."/>
            <person name="Jebbar M."/>
        </authorList>
    </citation>
    <scope>NUCLEOTIDE SEQUENCE</scope>
    <source>
        <strain evidence="2">DSM 16372</strain>
    </source>
</reference>
<feature type="region of interest" description="Disordered" evidence="1">
    <location>
        <begin position="152"/>
        <end position="177"/>
    </location>
</feature>
<keyword evidence="3" id="KW-1185">Reference proteome</keyword>
<dbReference type="Proteomes" id="UP001055247">
    <property type="component" value="Unassembled WGS sequence"/>
</dbReference>
<feature type="compositionally biased region" description="Polar residues" evidence="1">
    <location>
        <begin position="168"/>
        <end position="177"/>
    </location>
</feature>
<evidence type="ECO:0000313" key="2">
    <source>
        <dbReference type="EMBL" id="GJD90664.1"/>
    </source>
</evidence>
<protein>
    <submittedName>
        <fullName evidence="2">Uncharacterized protein</fullName>
    </submittedName>
</protein>
<sequence>MSPACFGDPGRRFRIAADGTLAIGGTVFRFVDAADAPAPGTEVHFTVLPHGFVCTTAAAFNASLSLPFDWEPGHRVVLSGLSASSAGNGMNRASVVHVTTTTAFALGRLRRSAGQFLCSTHVDAYGSDAGMRRAAGARVTCRSCLAQADRLRGARGPFKEPSPDATPAASQETPDAG</sequence>
<gene>
    <name evidence="2" type="ORF">BHAOGJBA_4206</name>
</gene>